<dbReference type="InterPro" id="IPR036420">
    <property type="entry name" value="BRCT_dom_sf"/>
</dbReference>
<dbReference type="PANTHER" id="PTHR10459:SF60">
    <property type="entry name" value="POLY [ADP-RIBOSE] POLYMERASE 2"/>
    <property type="match status" value="1"/>
</dbReference>
<evidence type="ECO:0000256" key="1">
    <source>
        <dbReference type="ARBA" id="ARBA00004123"/>
    </source>
</evidence>
<organism evidence="20 21">
    <name type="scientific">Thecamonas trahens ATCC 50062</name>
    <dbReference type="NCBI Taxonomy" id="461836"/>
    <lineage>
        <taxon>Eukaryota</taxon>
        <taxon>Apusozoa</taxon>
        <taxon>Apusomonadida</taxon>
        <taxon>Apusomonadidae</taxon>
        <taxon>Thecamonas</taxon>
    </lineage>
</organism>
<dbReference type="GeneID" id="25566263"/>
<dbReference type="SMART" id="SM00292">
    <property type="entry name" value="BRCT"/>
    <property type="match status" value="3"/>
</dbReference>
<keyword evidence="7" id="KW-0013">ADP-ribosylation</keyword>
<evidence type="ECO:0000256" key="11">
    <source>
        <dbReference type="ARBA" id="ARBA00023125"/>
    </source>
</evidence>
<dbReference type="OrthoDB" id="429950at2759"/>
<protein>
    <recommendedName>
        <fullName evidence="15">Poly [ADP-ribose] polymerase</fullName>
        <shortName evidence="15">PARP</shortName>
        <ecNumber evidence="15">2.4.2.-</ecNumber>
    </recommendedName>
</protein>
<evidence type="ECO:0000256" key="14">
    <source>
        <dbReference type="ARBA" id="ARBA00033987"/>
    </source>
</evidence>
<dbReference type="InterPro" id="IPR036616">
    <property type="entry name" value="Poly(ADP-ribose)pol_reg_dom_sf"/>
</dbReference>
<comment type="catalytic activity">
    <reaction evidence="14">
        <text>NAD(+) + (ADP-D-ribosyl)n-acceptor = nicotinamide + (ADP-D-ribosyl)n+1-acceptor + H(+).</text>
        <dbReference type="EC" id="2.4.2.30"/>
    </reaction>
</comment>
<dbReference type="GO" id="GO:0070212">
    <property type="term" value="P:protein poly-ADP-ribosylation"/>
    <property type="evidence" value="ECO:0007669"/>
    <property type="project" value="TreeGrafter"/>
</dbReference>
<dbReference type="SUPFAM" id="SSF47587">
    <property type="entry name" value="Domain of poly(ADP-ribose) polymerase"/>
    <property type="match status" value="1"/>
</dbReference>
<feature type="domain" description="PARP alpha-helical" evidence="19">
    <location>
        <begin position="365"/>
        <end position="482"/>
    </location>
</feature>
<dbReference type="PANTHER" id="PTHR10459">
    <property type="entry name" value="DNA LIGASE"/>
    <property type="match status" value="1"/>
</dbReference>
<evidence type="ECO:0000256" key="8">
    <source>
        <dbReference type="ARBA" id="ARBA00022771"/>
    </source>
</evidence>
<keyword evidence="3 15" id="KW-0808">Transferase</keyword>
<dbReference type="Proteomes" id="UP000054408">
    <property type="component" value="Unassembled WGS sequence"/>
</dbReference>
<dbReference type="Pfam" id="PF00644">
    <property type="entry name" value="PARP"/>
    <property type="match status" value="1"/>
</dbReference>
<feature type="region of interest" description="Disordered" evidence="16">
    <location>
        <begin position="630"/>
        <end position="654"/>
    </location>
</feature>
<keyword evidence="12" id="KW-0539">Nucleus</keyword>
<dbReference type="GO" id="GO:0008270">
    <property type="term" value="F:zinc ion binding"/>
    <property type="evidence" value="ECO:0007669"/>
    <property type="project" value="UniProtKB-KW"/>
</dbReference>
<feature type="region of interest" description="Disordered" evidence="16">
    <location>
        <begin position="339"/>
        <end position="367"/>
    </location>
</feature>
<keyword evidence="6" id="KW-0677">Repeat</keyword>
<feature type="domain" description="BRCT" evidence="17">
    <location>
        <begin position="1"/>
        <end position="93"/>
    </location>
</feature>
<dbReference type="PROSITE" id="PS51059">
    <property type="entry name" value="PARP_CATALYTIC"/>
    <property type="match status" value="1"/>
</dbReference>
<evidence type="ECO:0000256" key="7">
    <source>
        <dbReference type="ARBA" id="ARBA00022765"/>
    </source>
</evidence>
<feature type="domain" description="PARP catalytic" evidence="18">
    <location>
        <begin position="491"/>
        <end position="707"/>
    </location>
</feature>
<proteinExistence type="inferred from homology"/>
<keyword evidence="11" id="KW-0238">DNA-binding</keyword>
<gene>
    <name evidence="20" type="ORF">AMSG_07325</name>
</gene>
<dbReference type="RefSeq" id="XP_013756236.1">
    <property type="nucleotide sequence ID" value="XM_013900782.1"/>
</dbReference>
<dbReference type="GO" id="GO:0003677">
    <property type="term" value="F:DNA binding"/>
    <property type="evidence" value="ECO:0007669"/>
    <property type="project" value="UniProtKB-KW"/>
</dbReference>
<dbReference type="FunFam" id="1.20.142.10:FF:000002">
    <property type="entry name" value="Poly [ADP-ribose] polymerase"/>
    <property type="match status" value="1"/>
</dbReference>
<dbReference type="InterPro" id="IPR012317">
    <property type="entry name" value="Poly(ADP-ribose)pol_cat_dom"/>
</dbReference>
<comment type="similarity">
    <text evidence="13">Belongs to the ARTD/PARP family.</text>
</comment>
<dbReference type="GO" id="GO:1990404">
    <property type="term" value="F:NAD+-protein mono-ADP-ribosyltransferase activity"/>
    <property type="evidence" value="ECO:0007669"/>
    <property type="project" value="TreeGrafter"/>
</dbReference>
<evidence type="ECO:0000313" key="20">
    <source>
        <dbReference type="EMBL" id="KNC51314.1"/>
    </source>
</evidence>
<dbReference type="CDD" id="cd01437">
    <property type="entry name" value="parp_like"/>
    <property type="match status" value="1"/>
</dbReference>
<accession>A0A0L0DG58</accession>
<dbReference type="EC" id="2.4.2.-" evidence="15"/>
<evidence type="ECO:0000256" key="10">
    <source>
        <dbReference type="ARBA" id="ARBA00023027"/>
    </source>
</evidence>
<evidence type="ECO:0000313" key="21">
    <source>
        <dbReference type="Proteomes" id="UP000054408"/>
    </source>
</evidence>
<keyword evidence="10 15" id="KW-0520">NAD</keyword>
<evidence type="ECO:0000256" key="4">
    <source>
        <dbReference type="ARBA" id="ARBA00022695"/>
    </source>
</evidence>
<dbReference type="AlphaFoldDB" id="A0A0L0DG58"/>
<evidence type="ECO:0000259" key="17">
    <source>
        <dbReference type="PROSITE" id="PS50172"/>
    </source>
</evidence>
<evidence type="ECO:0000256" key="6">
    <source>
        <dbReference type="ARBA" id="ARBA00022737"/>
    </source>
</evidence>
<keyword evidence="9" id="KW-0862">Zinc</keyword>
<dbReference type="GO" id="GO:0006302">
    <property type="term" value="P:double-strand break repair"/>
    <property type="evidence" value="ECO:0007669"/>
    <property type="project" value="TreeGrafter"/>
</dbReference>
<dbReference type="Gene3D" id="3.40.50.10190">
    <property type="entry name" value="BRCT domain"/>
    <property type="match status" value="3"/>
</dbReference>
<evidence type="ECO:0000259" key="19">
    <source>
        <dbReference type="PROSITE" id="PS51060"/>
    </source>
</evidence>
<dbReference type="InterPro" id="IPR050800">
    <property type="entry name" value="ARTD/PARP"/>
</dbReference>
<evidence type="ECO:0000256" key="2">
    <source>
        <dbReference type="ARBA" id="ARBA00022676"/>
    </source>
</evidence>
<name>A0A0L0DG58_THETB</name>
<dbReference type="GO" id="GO:0005730">
    <property type="term" value="C:nucleolus"/>
    <property type="evidence" value="ECO:0007669"/>
    <property type="project" value="TreeGrafter"/>
</dbReference>
<evidence type="ECO:0000256" key="9">
    <source>
        <dbReference type="ARBA" id="ARBA00022833"/>
    </source>
</evidence>
<comment type="subcellular location">
    <subcellularLocation>
        <location evidence="1">Nucleus</location>
    </subcellularLocation>
</comment>
<dbReference type="PROSITE" id="PS50172">
    <property type="entry name" value="BRCT"/>
    <property type="match status" value="3"/>
</dbReference>
<evidence type="ECO:0000256" key="13">
    <source>
        <dbReference type="ARBA" id="ARBA00024347"/>
    </source>
</evidence>
<keyword evidence="2 15" id="KW-0328">Glycosyltransferase</keyword>
<dbReference type="Pfam" id="PF00533">
    <property type="entry name" value="BRCT"/>
    <property type="match status" value="2"/>
</dbReference>
<evidence type="ECO:0000256" key="5">
    <source>
        <dbReference type="ARBA" id="ARBA00022723"/>
    </source>
</evidence>
<dbReference type="Pfam" id="PF02877">
    <property type="entry name" value="PARP_reg"/>
    <property type="match status" value="1"/>
</dbReference>
<sequence>MALAGVTVCVASAKYAGLGPRQDAAAAVEAAGGTATFVCTADVDYVMAVPDDVAKDSKKIRKATALSVPVVSEDWLAAAVAAGALVDWSPHSLKETGATASGPAAATLATAGPGRLAAAASATASTVLEDCCLFLHAPRGESFADDKAALSAAAEALGAEVVKRFSAARVSHVVLPDGVEPPPKFQSVTSAFVVTEAWLAAAVTGGKRADEADFEATGVAAQSRGARQKRKRQPSPPAAPASAALPTSIAGLCLCLTGRFSTVRNKLEKQIAATGASVVTSVSSSVDYLVTANPGSNTVKEQTALSLGVPVVPASWLEGLLAGKPVAAAAATAMVPVPPPKRAKPLTAAATAGGSGDDDQDDGPSCGLPLSVQAVVEMICDLNSTTSRVMSMDYDANKLPLGKLKKSHVRKGRAKLKEIEDELNGPGRRHVLTDLSSNFYTLVPHVFGMRRPPVIDSIDMLKTKIQLMDALSDIQATTKSLKSVATSSGLHPITARYNMLQTTMAPVAPGSDVDTMIRMYAKNTHAPTHKRYSLEVLDILEVERAGASARYAPHGALANRTLLWHGTRMSNMVGILRQAPVTGYMFGKGIYGTDMVSKAAQYCWATKTADVGLLVLAEFALGTSYKARAAEPLDGPPPGTHSTHGEGKTRTNPKHVFKMSNGVRVPLGKPVPARLDTDSSLLYDEFVVYDESQVIIRYLVKVRFSFK</sequence>
<dbReference type="SUPFAM" id="SSF56399">
    <property type="entry name" value="ADP-ribosylation"/>
    <property type="match status" value="1"/>
</dbReference>
<dbReference type="STRING" id="461836.A0A0L0DG58"/>
<dbReference type="EMBL" id="GL349466">
    <property type="protein sequence ID" value="KNC51314.1"/>
    <property type="molecule type" value="Genomic_DNA"/>
</dbReference>
<evidence type="ECO:0000256" key="12">
    <source>
        <dbReference type="ARBA" id="ARBA00023242"/>
    </source>
</evidence>
<dbReference type="Gene3D" id="1.20.142.10">
    <property type="entry name" value="Poly(ADP-ribose) polymerase, regulatory domain"/>
    <property type="match status" value="1"/>
</dbReference>
<dbReference type="SUPFAM" id="SSF52113">
    <property type="entry name" value="BRCT domain"/>
    <property type="match status" value="3"/>
</dbReference>
<feature type="domain" description="BRCT" evidence="17">
    <location>
        <begin position="244"/>
        <end position="317"/>
    </location>
</feature>
<reference evidence="20 21" key="1">
    <citation type="submission" date="2010-05" db="EMBL/GenBank/DDBJ databases">
        <title>The Genome Sequence of Thecamonas trahens ATCC 50062.</title>
        <authorList>
            <consortium name="The Broad Institute Genome Sequencing Platform"/>
            <person name="Russ C."/>
            <person name="Cuomo C."/>
            <person name="Shea T."/>
            <person name="Young S.K."/>
            <person name="Zeng Q."/>
            <person name="Koehrsen M."/>
            <person name="Haas B."/>
            <person name="Borodovsky M."/>
            <person name="Guigo R."/>
            <person name="Alvarado L."/>
            <person name="Berlin A."/>
            <person name="Bochicchio J."/>
            <person name="Borenstein D."/>
            <person name="Chapman S."/>
            <person name="Chen Z."/>
            <person name="Freedman E."/>
            <person name="Gellesch M."/>
            <person name="Goldberg J."/>
            <person name="Griggs A."/>
            <person name="Gujja S."/>
            <person name="Heilman E."/>
            <person name="Heiman D."/>
            <person name="Hepburn T."/>
            <person name="Howarth C."/>
            <person name="Jen D."/>
            <person name="Larson L."/>
            <person name="Mehta T."/>
            <person name="Park D."/>
            <person name="Pearson M."/>
            <person name="Roberts A."/>
            <person name="Saif S."/>
            <person name="Shenoy N."/>
            <person name="Sisk P."/>
            <person name="Stolte C."/>
            <person name="Sykes S."/>
            <person name="Thomson T."/>
            <person name="Walk T."/>
            <person name="White J."/>
            <person name="Yandava C."/>
            <person name="Burger G."/>
            <person name="Gray M.W."/>
            <person name="Holland P.W.H."/>
            <person name="King N."/>
            <person name="Lang F.B.F."/>
            <person name="Roger A.J."/>
            <person name="Ruiz-Trillo I."/>
            <person name="Lander E."/>
            <person name="Nusbaum C."/>
        </authorList>
    </citation>
    <scope>NUCLEOTIDE SEQUENCE [LARGE SCALE GENOMIC DNA]</scope>
    <source>
        <strain evidence="20 21">ATCC 50062</strain>
    </source>
</reference>
<evidence type="ECO:0000259" key="18">
    <source>
        <dbReference type="PROSITE" id="PS51059"/>
    </source>
</evidence>
<dbReference type="Gene3D" id="3.90.228.10">
    <property type="match status" value="1"/>
</dbReference>
<evidence type="ECO:0000256" key="16">
    <source>
        <dbReference type="SAM" id="MobiDB-lite"/>
    </source>
</evidence>
<keyword evidence="5" id="KW-0479">Metal-binding</keyword>
<feature type="domain" description="BRCT" evidence="17">
    <location>
        <begin position="123"/>
        <end position="216"/>
    </location>
</feature>
<dbReference type="CDD" id="cd00027">
    <property type="entry name" value="BRCT"/>
    <property type="match status" value="1"/>
</dbReference>
<dbReference type="InterPro" id="IPR004102">
    <property type="entry name" value="Poly(ADP-ribose)pol_reg_dom"/>
</dbReference>
<feature type="region of interest" description="Disordered" evidence="16">
    <location>
        <begin position="219"/>
        <end position="243"/>
    </location>
</feature>
<evidence type="ECO:0000256" key="15">
    <source>
        <dbReference type="RuleBase" id="RU362114"/>
    </source>
</evidence>
<keyword evidence="8" id="KW-0863">Zinc-finger</keyword>
<evidence type="ECO:0000256" key="3">
    <source>
        <dbReference type="ARBA" id="ARBA00022679"/>
    </source>
</evidence>
<keyword evidence="21" id="KW-1185">Reference proteome</keyword>
<dbReference type="InterPro" id="IPR001357">
    <property type="entry name" value="BRCT_dom"/>
</dbReference>
<dbReference type="GO" id="GO:0003950">
    <property type="term" value="F:NAD+ poly-ADP-ribosyltransferase activity"/>
    <property type="evidence" value="ECO:0007669"/>
    <property type="project" value="UniProtKB-UniRule"/>
</dbReference>
<dbReference type="PROSITE" id="PS51060">
    <property type="entry name" value="PARP_ALPHA_HD"/>
    <property type="match status" value="1"/>
</dbReference>
<keyword evidence="4" id="KW-0548">Nucleotidyltransferase</keyword>
<dbReference type="eggNOG" id="KOG1037">
    <property type="taxonomic scope" value="Eukaryota"/>
</dbReference>
<dbReference type="GO" id="GO:0016779">
    <property type="term" value="F:nucleotidyltransferase activity"/>
    <property type="evidence" value="ECO:0007669"/>
    <property type="project" value="UniProtKB-KW"/>
</dbReference>